<accession>A0A382TFR6</accession>
<dbReference type="AlphaFoldDB" id="A0A382TFR6"/>
<gene>
    <name evidence="2" type="ORF">METZ01_LOCUS373808</name>
</gene>
<sequence>ERTPDKGEVGSSSPPRPTSLDCFYRQYNNDKILV</sequence>
<feature type="non-terminal residue" evidence="2">
    <location>
        <position position="1"/>
    </location>
</feature>
<dbReference type="EMBL" id="UINC01136278">
    <property type="protein sequence ID" value="SVD20954.1"/>
    <property type="molecule type" value="Genomic_DNA"/>
</dbReference>
<reference evidence="2" key="1">
    <citation type="submission" date="2018-05" db="EMBL/GenBank/DDBJ databases">
        <authorList>
            <person name="Lanie J.A."/>
            <person name="Ng W.-L."/>
            <person name="Kazmierczak K.M."/>
            <person name="Andrzejewski T.M."/>
            <person name="Davidsen T.M."/>
            <person name="Wayne K.J."/>
            <person name="Tettelin H."/>
            <person name="Glass J.I."/>
            <person name="Rusch D."/>
            <person name="Podicherti R."/>
            <person name="Tsui H.-C.T."/>
            <person name="Winkler M.E."/>
        </authorList>
    </citation>
    <scope>NUCLEOTIDE SEQUENCE</scope>
</reference>
<evidence type="ECO:0000313" key="2">
    <source>
        <dbReference type="EMBL" id="SVD20954.1"/>
    </source>
</evidence>
<organism evidence="2">
    <name type="scientific">marine metagenome</name>
    <dbReference type="NCBI Taxonomy" id="408172"/>
    <lineage>
        <taxon>unclassified sequences</taxon>
        <taxon>metagenomes</taxon>
        <taxon>ecological metagenomes</taxon>
    </lineage>
</organism>
<name>A0A382TFR6_9ZZZZ</name>
<evidence type="ECO:0000256" key="1">
    <source>
        <dbReference type="SAM" id="MobiDB-lite"/>
    </source>
</evidence>
<protein>
    <submittedName>
        <fullName evidence="2">Uncharacterized protein</fullName>
    </submittedName>
</protein>
<feature type="region of interest" description="Disordered" evidence="1">
    <location>
        <begin position="1"/>
        <end position="23"/>
    </location>
</feature>
<proteinExistence type="predicted"/>